<dbReference type="KEGG" id="hadh:FRZ61_37360"/>
<dbReference type="OrthoDB" id="8481220at2"/>
<dbReference type="AlphaFoldDB" id="A0A5J6N2Q0"/>
<reference evidence="1 2" key="1">
    <citation type="submission" date="2019-08" db="EMBL/GenBank/DDBJ databases">
        <title>Hyperibacter terrae gen. nov., sp. nov. and Hyperibacter viscosus sp. nov., two new members in the family Rhodospirillaceae isolated from the rhizosphere of Hypericum perforatum.</title>
        <authorList>
            <person name="Noviana Z."/>
        </authorList>
    </citation>
    <scope>NUCLEOTIDE SEQUENCE [LARGE SCALE GENOMIC DNA]</scope>
    <source>
        <strain evidence="1 2">R5959</strain>
    </source>
</reference>
<gene>
    <name evidence="1" type="ORF">FRZ61_37360</name>
</gene>
<keyword evidence="2" id="KW-1185">Reference proteome</keyword>
<accession>A0A5J6N2Q0</accession>
<proteinExistence type="predicted"/>
<organism evidence="1 2">
    <name type="scientific">Hypericibacter adhaerens</name>
    <dbReference type="NCBI Taxonomy" id="2602016"/>
    <lineage>
        <taxon>Bacteria</taxon>
        <taxon>Pseudomonadati</taxon>
        <taxon>Pseudomonadota</taxon>
        <taxon>Alphaproteobacteria</taxon>
        <taxon>Rhodospirillales</taxon>
        <taxon>Dongiaceae</taxon>
        <taxon>Hypericibacter</taxon>
    </lineage>
</organism>
<dbReference type="RefSeq" id="WP_151119135.1">
    <property type="nucleotide sequence ID" value="NZ_CP042582.1"/>
</dbReference>
<sequence>MYRIYFDGNDSEIYEGEFCFSLCVLGSLESIAPIADKLSEGMRVVIYQTGELEMETTLKFNREHGYWLARPIEGTHKYYPEGLGEGSDQN</sequence>
<dbReference type="Proteomes" id="UP000325797">
    <property type="component" value="Chromosome"/>
</dbReference>
<dbReference type="EMBL" id="CP042582">
    <property type="protein sequence ID" value="QEX23797.1"/>
    <property type="molecule type" value="Genomic_DNA"/>
</dbReference>
<evidence type="ECO:0000313" key="1">
    <source>
        <dbReference type="EMBL" id="QEX23797.1"/>
    </source>
</evidence>
<name>A0A5J6N2Q0_9PROT</name>
<evidence type="ECO:0000313" key="2">
    <source>
        <dbReference type="Proteomes" id="UP000325797"/>
    </source>
</evidence>
<protein>
    <submittedName>
        <fullName evidence="1">Uncharacterized protein</fullName>
    </submittedName>
</protein>